<dbReference type="Proteomes" id="UP000216024">
    <property type="component" value="Unassembled WGS sequence"/>
</dbReference>
<evidence type="ECO:0000313" key="2">
    <source>
        <dbReference type="Proteomes" id="UP000216024"/>
    </source>
</evidence>
<reference evidence="1 2" key="1">
    <citation type="submission" date="2017-06" db="EMBL/GenBank/DDBJ databases">
        <title>Draft genome sequence of anaerobic fermentative bacterium Anaeromicrobium sediminis DY2726D isolated from West Pacific Ocean sediments.</title>
        <authorList>
            <person name="Zeng X."/>
        </authorList>
    </citation>
    <scope>NUCLEOTIDE SEQUENCE [LARGE SCALE GENOMIC DNA]</scope>
    <source>
        <strain evidence="1 2">DY2726D</strain>
    </source>
</reference>
<dbReference type="RefSeq" id="WP_095136332.1">
    <property type="nucleotide sequence ID" value="NZ_NIBG01000053.1"/>
</dbReference>
<gene>
    <name evidence="1" type="ORF">CCE28_21730</name>
</gene>
<name>A0A267M7T2_9FIRM</name>
<proteinExistence type="predicted"/>
<dbReference type="OrthoDB" id="2083321at2"/>
<dbReference type="EMBL" id="NIBG01000053">
    <property type="protein sequence ID" value="PAB55462.1"/>
    <property type="molecule type" value="Genomic_DNA"/>
</dbReference>
<sequence length="175" mass="20512">MIYFKWTDKTGEYNEGIPSVTYYELIDEYVLRQLMLIEDRWVGSNRKDKEFEYYLAEGKVTLKDINSFDGDISMISKDEFEELWEFHCSAHLELWRKSKEDYTVGMKLQGSIEVLYPQGMLIKVGEYTLALGDYEACVQNSSCKSLYPNQLISGKVKGYDEVNMWILLEECKIVN</sequence>
<comment type="caution">
    <text evidence="1">The sequence shown here is derived from an EMBL/GenBank/DDBJ whole genome shotgun (WGS) entry which is preliminary data.</text>
</comment>
<accession>A0A267M7T2</accession>
<organism evidence="1 2">
    <name type="scientific">Anaeromicrobium sediminis</name>
    <dbReference type="NCBI Taxonomy" id="1478221"/>
    <lineage>
        <taxon>Bacteria</taxon>
        <taxon>Bacillati</taxon>
        <taxon>Bacillota</taxon>
        <taxon>Clostridia</taxon>
        <taxon>Peptostreptococcales</taxon>
        <taxon>Thermotaleaceae</taxon>
        <taxon>Anaeromicrobium</taxon>
    </lineage>
</organism>
<keyword evidence="2" id="KW-1185">Reference proteome</keyword>
<evidence type="ECO:0000313" key="1">
    <source>
        <dbReference type="EMBL" id="PAB55462.1"/>
    </source>
</evidence>
<protein>
    <recommendedName>
        <fullName evidence="3">S1 motif domain-containing protein</fullName>
    </recommendedName>
</protein>
<dbReference type="AlphaFoldDB" id="A0A267M7T2"/>
<evidence type="ECO:0008006" key="3">
    <source>
        <dbReference type="Google" id="ProtNLM"/>
    </source>
</evidence>